<proteinExistence type="inferred from homology"/>
<dbReference type="EMBL" id="SIRT01000001">
    <property type="protein sequence ID" value="TBN06545.1"/>
    <property type="molecule type" value="Genomic_DNA"/>
</dbReference>
<dbReference type="Gene3D" id="3.40.50.720">
    <property type="entry name" value="NAD(P)-binding Rossmann-like Domain"/>
    <property type="match status" value="1"/>
</dbReference>
<reference evidence="3 4" key="1">
    <citation type="submission" date="2019-02" db="EMBL/GenBank/DDBJ databases">
        <title>Hyunsoonleella sp., isolated from marine sediment.</title>
        <authorList>
            <person name="Liu B.-T."/>
        </authorList>
    </citation>
    <scope>NUCLEOTIDE SEQUENCE [LARGE SCALE GENOMIC DNA]</scope>
    <source>
        <strain evidence="3 4">T58</strain>
    </source>
</reference>
<dbReference type="SUPFAM" id="SSF51735">
    <property type="entry name" value="NAD(P)-binding Rossmann-fold domains"/>
    <property type="match status" value="1"/>
</dbReference>
<dbReference type="OrthoDB" id="9803111at2"/>
<organism evidence="3 4">
    <name type="scientific">Hyunsoonleella flava</name>
    <dbReference type="NCBI Taxonomy" id="2527939"/>
    <lineage>
        <taxon>Bacteria</taxon>
        <taxon>Pseudomonadati</taxon>
        <taxon>Bacteroidota</taxon>
        <taxon>Flavobacteriia</taxon>
        <taxon>Flavobacteriales</taxon>
        <taxon>Flavobacteriaceae</taxon>
    </lineage>
</organism>
<evidence type="ECO:0000313" key="4">
    <source>
        <dbReference type="Proteomes" id="UP000291142"/>
    </source>
</evidence>
<dbReference type="Pfam" id="PF02719">
    <property type="entry name" value="Polysacc_synt_2"/>
    <property type="match status" value="1"/>
</dbReference>
<comment type="similarity">
    <text evidence="1">Belongs to the polysaccharide synthase family.</text>
</comment>
<dbReference type="InterPro" id="IPR051203">
    <property type="entry name" value="Polysaccharide_Synthase-Rel"/>
</dbReference>
<evidence type="ECO:0000256" key="1">
    <source>
        <dbReference type="ARBA" id="ARBA00007430"/>
    </source>
</evidence>
<feature type="domain" description="Polysaccharide biosynthesis protein CapD-like" evidence="2">
    <location>
        <begin position="39"/>
        <end position="319"/>
    </location>
</feature>
<dbReference type="CDD" id="cd05237">
    <property type="entry name" value="UDP_invert_4-6DH_SDR_e"/>
    <property type="match status" value="1"/>
</dbReference>
<evidence type="ECO:0000313" key="3">
    <source>
        <dbReference type="EMBL" id="TBN06545.1"/>
    </source>
</evidence>
<dbReference type="Proteomes" id="UP000291142">
    <property type="component" value="Unassembled WGS sequence"/>
</dbReference>
<sequence>MDNAVIERIKSLIKSSGLISEEKSLIGNSSTYDFSEEVILVTGAAGSIGSGLAKQLLYAKFKKVIFLDNAETPLFYLKKSISNNFQNNVEFVLGDIRDKVHMSHLFEMYKPTLIFHTAAYKHVSLVEENPYEAIQTNIFATQLLAQLALEYRSKRFIFISTDKAVSPVGVMGMAKAIAERFLSNLNVSSQSTRFISARFGNIFGSNGSVVPLFIKQIKKREAITITNKEATRLFIDMDEACTLILELAKLDVNGYNKVSFDMGKPIKIMDLAEVLISTFKAENKIAINITNLSSGEKLHEAITTTDEILVTSKHKKIFYLVKKSKRKMELDLEKLYKVNYKTTLQEMKKVLKGMC</sequence>
<dbReference type="AlphaFoldDB" id="A0A4Q9FIZ2"/>
<dbReference type="InterPro" id="IPR003869">
    <property type="entry name" value="Polysac_CapD-like"/>
</dbReference>
<protein>
    <submittedName>
        <fullName evidence="3">SDR family NAD(P)-dependent oxidoreductase</fullName>
    </submittedName>
</protein>
<dbReference type="PANTHER" id="PTHR43318">
    <property type="entry name" value="UDP-N-ACETYLGLUCOSAMINE 4,6-DEHYDRATASE"/>
    <property type="match status" value="1"/>
</dbReference>
<dbReference type="RefSeq" id="WP_130962532.1">
    <property type="nucleotide sequence ID" value="NZ_SIRT01000001.1"/>
</dbReference>
<dbReference type="InterPro" id="IPR036291">
    <property type="entry name" value="NAD(P)-bd_dom_sf"/>
</dbReference>
<comment type="caution">
    <text evidence="3">The sequence shown here is derived from an EMBL/GenBank/DDBJ whole genome shotgun (WGS) entry which is preliminary data.</text>
</comment>
<gene>
    <name evidence="3" type="ORF">EYD45_01280</name>
</gene>
<name>A0A4Q9FIZ2_9FLAO</name>
<dbReference type="PANTHER" id="PTHR43318:SF1">
    <property type="entry name" value="POLYSACCHARIDE BIOSYNTHESIS PROTEIN EPSC-RELATED"/>
    <property type="match status" value="1"/>
</dbReference>
<keyword evidence="4" id="KW-1185">Reference proteome</keyword>
<accession>A0A4Q9FIZ2</accession>
<evidence type="ECO:0000259" key="2">
    <source>
        <dbReference type="Pfam" id="PF02719"/>
    </source>
</evidence>